<feature type="transmembrane region" description="Helical" evidence="8">
    <location>
        <begin position="104"/>
        <end position="121"/>
    </location>
</feature>
<evidence type="ECO:0000256" key="1">
    <source>
        <dbReference type="ARBA" id="ARBA00004651"/>
    </source>
</evidence>
<dbReference type="InterPro" id="IPR037185">
    <property type="entry name" value="EmrE-like"/>
</dbReference>
<feature type="transmembrane region" description="Helical" evidence="8">
    <location>
        <begin position="73"/>
        <end position="92"/>
    </location>
</feature>
<comment type="subcellular location">
    <subcellularLocation>
        <location evidence="1">Cell membrane</location>
        <topology evidence="1">Multi-pass membrane protein</topology>
    </subcellularLocation>
</comment>
<dbReference type="EMBL" id="MQVR01000006">
    <property type="protein sequence ID" value="OKL54876.1"/>
    <property type="molecule type" value="Genomic_DNA"/>
</dbReference>
<dbReference type="AlphaFoldDB" id="A0A1Q5Q4Y9"/>
<feature type="transmembrane region" description="Helical" evidence="8">
    <location>
        <begin position="35"/>
        <end position="52"/>
    </location>
</feature>
<feature type="transmembrane region" description="Helical" evidence="8">
    <location>
        <begin position="206"/>
        <end position="226"/>
    </location>
</feature>
<reference evidence="11" key="1">
    <citation type="submission" date="2016-12" db="EMBL/GenBank/DDBJ databases">
        <authorList>
            <person name="Meng X."/>
        </authorList>
    </citation>
    <scope>NUCLEOTIDE SEQUENCE [LARGE SCALE GENOMIC DNA]</scope>
    <source>
        <strain evidence="11">DSM 19116</strain>
    </source>
</reference>
<keyword evidence="5 8" id="KW-0812">Transmembrane</keyword>
<evidence type="ECO:0000256" key="4">
    <source>
        <dbReference type="ARBA" id="ARBA00022475"/>
    </source>
</evidence>
<keyword evidence="4" id="KW-1003">Cell membrane</keyword>
<gene>
    <name evidence="10" type="ORF">BSZ39_01815</name>
</gene>
<evidence type="ECO:0000259" key="9">
    <source>
        <dbReference type="Pfam" id="PF00892"/>
    </source>
</evidence>
<feature type="transmembrane region" description="Helical" evidence="8">
    <location>
        <begin position="269"/>
        <end position="288"/>
    </location>
</feature>
<sequence>MTRGIAASLAASVLFAFLAFYSDILARTFGGWEIFGWRLLLTFPALTLAMVATGRWPRVIRFVTTLTHSWWRIPVLLTNASLLAAQMMLFTWAPGAGRAAELSLGYFLMPLVMIVIGRVGFCESITRGQGIATVLALLGVAYEAVRAGSLTWVTLVVAIGYPAYFVCRRLADMASSSALWAEMALMVPLSLAVVGNPTALRHAASGSALALIIGLGILSAGAMAVYTGAQTWLPFALFGLLSYLEPVLLVIVAFTLLGESITAAEMPTYGLIWLAVLVLAAEGAWRVLRRKRRHDLWWPEMS</sequence>
<feature type="transmembrane region" description="Helical" evidence="8">
    <location>
        <begin position="233"/>
        <end position="257"/>
    </location>
</feature>
<feature type="domain" description="EamA" evidence="9">
    <location>
        <begin position="3"/>
        <end position="141"/>
    </location>
</feature>
<evidence type="ECO:0000256" key="5">
    <source>
        <dbReference type="ARBA" id="ARBA00022692"/>
    </source>
</evidence>
<proteinExistence type="inferred from homology"/>
<accession>A0A1Q5Q4Y9</accession>
<name>A0A1Q5Q4Y9_9ACTO</name>
<keyword evidence="3" id="KW-0813">Transport</keyword>
<dbReference type="InterPro" id="IPR000620">
    <property type="entry name" value="EamA_dom"/>
</dbReference>
<dbReference type="Pfam" id="PF00892">
    <property type="entry name" value="EamA"/>
    <property type="match status" value="1"/>
</dbReference>
<organism evidence="10 11">
    <name type="scientific">Bowdeniella nasicola</name>
    <dbReference type="NCBI Taxonomy" id="208480"/>
    <lineage>
        <taxon>Bacteria</taxon>
        <taxon>Bacillati</taxon>
        <taxon>Actinomycetota</taxon>
        <taxon>Actinomycetes</taxon>
        <taxon>Actinomycetales</taxon>
        <taxon>Actinomycetaceae</taxon>
        <taxon>Bowdeniella</taxon>
    </lineage>
</organism>
<evidence type="ECO:0000256" key="7">
    <source>
        <dbReference type="ARBA" id="ARBA00023136"/>
    </source>
</evidence>
<dbReference type="STRING" id="208480.SAMN02910418_01514"/>
<protein>
    <recommendedName>
        <fullName evidence="9">EamA domain-containing protein</fullName>
    </recommendedName>
</protein>
<dbReference type="SUPFAM" id="SSF103481">
    <property type="entry name" value="Multidrug resistance efflux transporter EmrE"/>
    <property type="match status" value="2"/>
</dbReference>
<evidence type="ECO:0000256" key="2">
    <source>
        <dbReference type="ARBA" id="ARBA00007362"/>
    </source>
</evidence>
<dbReference type="NCBIfam" id="TIGR00688">
    <property type="entry name" value="rarD"/>
    <property type="match status" value="1"/>
</dbReference>
<dbReference type="InterPro" id="IPR004626">
    <property type="entry name" value="RarD"/>
</dbReference>
<evidence type="ECO:0000313" key="11">
    <source>
        <dbReference type="Proteomes" id="UP000185628"/>
    </source>
</evidence>
<evidence type="ECO:0000313" key="10">
    <source>
        <dbReference type="EMBL" id="OKL54876.1"/>
    </source>
</evidence>
<dbReference type="GO" id="GO:0005886">
    <property type="term" value="C:plasma membrane"/>
    <property type="evidence" value="ECO:0007669"/>
    <property type="project" value="UniProtKB-SubCell"/>
</dbReference>
<comment type="similarity">
    <text evidence="2">Belongs to the EamA transporter family.</text>
</comment>
<evidence type="ECO:0000256" key="6">
    <source>
        <dbReference type="ARBA" id="ARBA00022989"/>
    </source>
</evidence>
<keyword evidence="11" id="KW-1185">Reference proteome</keyword>
<evidence type="ECO:0000256" key="3">
    <source>
        <dbReference type="ARBA" id="ARBA00022448"/>
    </source>
</evidence>
<comment type="caution">
    <text evidence="10">The sequence shown here is derived from an EMBL/GenBank/DDBJ whole genome shotgun (WGS) entry which is preliminary data.</text>
</comment>
<evidence type="ECO:0000256" key="8">
    <source>
        <dbReference type="SAM" id="Phobius"/>
    </source>
</evidence>
<keyword evidence="7 8" id="KW-0472">Membrane</keyword>
<dbReference type="Proteomes" id="UP000185628">
    <property type="component" value="Unassembled WGS sequence"/>
</dbReference>
<keyword evidence="6 8" id="KW-1133">Transmembrane helix</keyword>